<comment type="caution">
    <text evidence="4">The sequence shown here is derived from an EMBL/GenBank/DDBJ whole genome shotgun (WGS) entry which is preliminary data.</text>
</comment>
<dbReference type="InterPro" id="IPR018247">
    <property type="entry name" value="EF_Hand_1_Ca_BS"/>
</dbReference>
<evidence type="ECO:0000256" key="1">
    <source>
        <dbReference type="SAM" id="MobiDB-lite"/>
    </source>
</evidence>
<evidence type="ECO:0000313" key="4">
    <source>
        <dbReference type="EMBL" id="NGM50659.1"/>
    </source>
</evidence>
<gene>
    <name evidence="4" type="ORF">G5B46_13660</name>
</gene>
<protein>
    <recommendedName>
        <fullName evidence="3">EF-hand domain-containing protein</fullName>
    </recommendedName>
</protein>
<dbReference type="Pfam" id="PF13202">
    <property type="entry name" value="EF-hand_5"/>
    <property type="match status" value="2"/>
</dbReference>
<reference evidence="4" key="1">
    <citation type="submission" date="2020-02" db="EMBL/GenBank/DDBJ databases">
        <authorList>
            <person name="Gao J."/>
            <person name="Sun J."/>
        </authorList>
    </citation>
    <scope>NUCLEOTIDE SEQUENCE</scope>
    <source>
        <strain evidence="4">602-2</strain>
    </source>
</reference>
<evidence type="ECO:0000259" key="3">
    <source>
        <dbReference type="PROSITE" id="PS50222"/>
    </source>
</evidence>
<organism evidence="4">
    <name type="scientific">Caulobacter sp. 602-2</name>
    <dbReference type="NCBI Taxonomy" id="2710887"/>
    <lineage>
        <taxon>Bacteria</taxon>
        <taxon>Pseudomonadati</taxon>
        <taxon>Pseudomonadota</taxon>
        <taxon>Alphaproteobacteria</taxon>
        <taxon>Caulobacterales</taxon>
        <taxon>Caulobacteraceae</taxon>
        <taxon>Caulobacter</taxon>
    </lineage>
</organism>
<dbReference type="PROSITE" id="PS00018">
    <property type="entry name" value="EF_HAND_1"/>
    <property type="match status" value="2"/>
</dbReference>
<dbReference type="InterPro" id="IPR011992">
    <property type="entry name" value="EF-hand-dom_pair"/>
</dbReference>
<feature type="compositionally biased region" description="Gly residues" evidence="1">
    <location>
        <begin position="47"/>
        <end position="62"/>
    </location>
</feature>
<feature type="region of interest" description="Disordered" evidence="1">
    <location>
        <begin position="140"/>
        <end position="171"/>
    </location>
</feature>
<sequence length="258" mass="26722">MTARALPLLALAALSLAACGHAPPDGPGGRGPGGRPGFGGGPPPGEGGPGGPRMGGGMGGGRQVFISPAGEPFRADPGQPYPVAQWFAGADADHDGALTREEFLADSLRFFDRLDADKSGVLDGFEVSAYERNIAPEIVQASAMPQQGPPSGGGGPDGEGPRPRRDGGLGNMLLGATPYALLAEPQPVMGADADFNRRITRDEATRAANARFKLLDKDGDGRLTLAELPQTRAQRMMNGEEEPREGGRRGKGGRRPPR</sequence>
<dbReference type="InterPro" id="IPR002048">
    <property type="entry name" value="EF_hand_dom"/>
</dbReference>
<accession>A0A6G4QYX5</accession>
<name>A0A6G4QYX5_9CAUL</name>
<feature type="chain" id="PRO_5026203180" description="EF-hand domain-containing protein" evidence="2">
    <location>
        <begin position="23"/>
        <end position="258"/>
    </location>
</feature>
<feature type="region of interest" description="Disordered" evidence="1">
    <location>
        <begin position="23"/>
        <end position="78"/>
    </location>
</feature>
<feature type="signal peptide" evidence="2">
    <location>
        <begin position="1"/>
        <end position="22"/>
    </location>
</feature>
<dbReference type="PROSITE" id="PS50222">
    <property type="entry name" value="EF_HAND_2"/>
    <property type="match status" value="1"/>
</dbReference>
<feature type="compositionally biased region" description="Basic residues" evidence="1">
    <location>
        <begin position="249"/>
        <end position="258"/>
    </location>
</feature>
<dbReference type="Gene3D" id="1.10.238.10">
    <property type="entry name" value="EF-hand"/>
    <property type="match status" value="2"/>
</dbReference>
<dbReference type="GO" id="GO:0005509">
    <property type="term" value="F:calcium ion binding"/>
    <property type="evidence" value="ECO:0007669"/>
    <property type="project" value="InterPro"/>
</dbReference>
<dbReference type="SUPFAM" id="SSF47473">
    <property type="entry name" value="EF-hand"/>
    <property type="match status" value="1"/>
</dbReference>
<dbReference type="EMBL" id="JAAKGT010000006">
    <property type="protein sequence ID" value="NGM50659.1"/>
    <property type="molecule type" value="Genomic_DNA"/>
</dbReference>
<feature type="region of interest" description="Disordered" evidence="1">
    <location>
        <begin position="214"/>
        <end position="258"/>
    </location>
</feature>
<keyword evidence="2" id="KW-0732">Signal</keyword>
<dbReference type="AlphaFoldDB" id="A0A6G4QYX5"/>
<dbReference type="PROSITE" id="PS51257">
    <property type="entry name" value="PROKAR_LIPOPROTEIN"/>
    <property type="match status" value="1"/>
</dbReference>
<evidence type="ECO:0000256" key="2">
    <source>
        <dbReference type="SAM" id="SignalP"/>
    </source>
</evidence>
<feature type="domain" description="EF-hand" evidence="3">
    <location>
        <begin position="203"/>
        <end position="238"/>
    </location>
</feature>
<feature type="compositionally biased region" description="Gly residues" evidence="1">
    <location>
        <begin position="27"/>
        <end position="40"/>
    </location>
</feature>
<proteinExistence type="predicted"/>
<dbReference type="RefSeq" id="WP_165259426.1">
    <property type="nucleotide sequence ID" value="NZ_JAAKGT010000006.1"/>
</dbReference>